<keyword evidence="3" id="KW-0547">Nucleotide-binding</keyword>
<dbReference type="InterPro" id="IPR003593">
    <property type="entry name" value="AAA+_ATPase"/>
</dbReference>
<keyword evidence="7" id="KW-1185">Reference proteome</keyword>
<dbReference type="RefSeq" id="WP_180569246.1">
    <property type="nucleotide sequence ID" value="NZ_JACCKB010000022.1"/>
</dbReference>
<dbReference type="PANTHER" id="PTHR43335:SF4">
    <property type="entry name" value="ABC TRANSPORTER, ATP-BINDING PROTEIN"/>
    <property type="match status" value="1"/>
</dbReference>
<dbReference type="PROSITE" id="PS50893">
    <property type="entry name" value="ABC_TRANSPORTER_2"/>
    <property type="match status" value="1"/>
</dbReference>
<dbReference type="SMART" id="SM00382">
    <property type="entry name" value="AAA"/>
    <property type="match status" value="1"/>
</dbReference>
<dbReference type="CDD" id="cd03230">
    <property type="entry name" value="ABC_DR_subfamily_A"/>
    <property type="match status" value="1"/>
</dbReference>
<comment type="caution">
    <text evidence="6">The sequence shown here is derived from an EMBL/GenBank/DDBJ whole genome shotgun (WGS) entry which is preliminary data.</text>
</comment>
<feature type="domain" description="ABC transporter" evidence="5">
    <location>
        <begin position="2"/>
        <end position="231"/>
    </location>
</feature>
<gene>
    <name evidence="6" type="ORF">H0A36_14490</name>
</gene>
<organism evidence="6 7">
    <name type="scientific">Spartinivicinus marinus</name>
    <dbReference type="NCBI Taxonomy" id="2994442"/>
    <lineage>
        <taxon>Bacteria</taxon>
        <taxon>Pseudomonadati</taxon>
        <taxon>Pseudomonadota</taxon>
        <taxon>Gammaproteobacteria</taxon>
        <taxon>Oceanospirillales</taxon>
        <taxon>Zooshikellaceae</taxon>
        <taxon>Spartinivicinus</taxon>
    </lineage>
</organism>
<dbReference type="InterPro" id="IPR003439">
    <property type="entry name" value="ABC_transporter-like_ATP-bd"/>
</dbReference>
<dbReference type="Pfam" id="PF00005">
    <property type="entry name" value="ABC_tran"/>
    <property type="match status" value="1"/>
</dbReference>
<dbReference type="SUPFAM" id="SSF52540">
    <property type="entry name" value="P-loop containing nucleoside triphosphate hydrolases"/>
    <property type="match status" value="1"/>
</dbReference>
<reference evidence="6 7" key="1">
    <citation type="submission" date="2020-07" db="EMBL/GenBank/DDBJ databases">
        <title>Endozoicomonas sp. nov., isolated from sediment.</title>
        <authorList>
            <person name="Gu T."/>
        </authorList>
    </citation>
    <scope>NUCLEOTIDE SEQUENCE [LARGE SCALE GENOMIC DNA]</scope>
    <source>
        <strain evidence="6 7">SM1973</strain>
    </source>
</reference>
<evidence type="ECO:0000313" key="7">
    <source>
        <dbReference type="Proteomes" id="UP000569732"/>
    </source>
</evidence>
<dbReference type="PANTHER" id="PTHR43335">
    <property type="entry name" value="ABC TRANSPORTER, ATP-BINDING PROTEIN"/>
    <property type="match status" value="1"/>
</dbReference>
<keyword evidence="2" id="KW-0813">Transport</keyword>
<evidence type="ECO:0000256" key="1">
    <source>
        <dbReference type="ARBA" id="ARBA00005417"/>
    </source>
</evidence>
<proteinExistence type="inferred from homology"/>
<accession>A0A853I1E1</accession>
<comment type="similarity">
    <text evidence="1">Belongs to the ABC transporter superfamily.</text>
</comment>
<dbReference type="Gene3D" id="3.40.50.300">
    <property type="entry name" value="P-loop containing nucleotide triphosphate hydrolases"/>
    <property type="match status" value="1"/>
</dbReference>
<protein>
    <submittedName>
        <fullName evidence="6">ATP-binding cassette domain-containing protein</fullName>
    </submittedName>
</protein>
<dbReference type="GO" id="GO:0005524">
    <property type="term" value="F:ATP binding"/>
    <property type="evidence" value="ECO:0007669"/>
    <property type="project" value="UniProtKB-KW"/>
</dbReference>
<dbReference type="EMBL" id="JACCKB010000022">
    <property type="protein sequence ID" value="NYZ67223.1"/>
    <property type="molecule type" value="Genomic_DNA"/>
</dbReference>
<evidence type="ECO:0000313" key="6">
    <source>
        <dbReference type="EMBL" id="NYZ67223.1"/>
    </source>
</evidence>
<dbReference type="GO" id="GO:0016887">
    <property type="term" value="F:ATP hydrolysis activity"/>
    <property type="evidence" value="ECO:0007669"/>
    <property type="project" value="InterPro"/>
</dbReference>
<dbReference type="InterPro" id="IPR027417">
    <property type="entry name" value="P-loop_NTPase"/>
</dbReference>
<evidence type="ECO:0000256" key="3">
    <source>
        <dbReference type="ARBA" id="ARBA00022741"/>
    </source>
</evidence>
<name>A0A853I1E1_9GAMM</name>
<dbReference type="AlphaFoldDB" id="A0A853I1E1"/>
<keyword evidence="4 6" id="KW-0067">ATP-binding</keyword>
<sequence>MIKIDNLSKAFGSFKAVDGISFNVAAGEVLGFLGPNGAGKSTTMKMICGFLTPTAGSVSVCGHDVVKEPLKAKELIGYLPEGAPAYADMTPLQYLNFIAEVRGYKGGVKAARVQAVVEQLALKSVVNRRIEELSKGFKRRVGIAQAILHDPKVLILDEPTDGLDPNQKHQVRNLIKNLSKDKIVIISTHILEEVSAVCNRAIIISQGKLVADEKPAELEARSRYHHAVTLQLQQGEDVLNALKQLDLVEDVEVSPESDRCFILIPKSGEDVFPAVNNLIKEKGWVVEQLFVERGRLDDVFRNVTTSKQAEEVA</sequence>
<evidence type="ECO:0000256" key="2">
    <source>
        <dbReference type="ARBA" id="ARBA00022448"/>
    </source>
</evidence>
<evidence type="ECO:0000256" key="4">
    <source>
        <dbReference type="ARBA" id="ARBA00022840"/>
    </source>
</evidence>
<evidence type="ECO:0000259" key="5">
    <source>
        <dbReference type="PROSITE" id="PS50893"/>
    </source>
</evidence>
<dbReference type="Proteomes" id="UP000569732">
    <property type="component" value="Unassembled WGS sequence"/>
</dbReference>